<keyword evidence="6 8" id="KW-0067">ATP-binding</keyword>
<dbReference type="InterPro" id="IPR014729">
    <property type="entry name" value="Rossmann-like_a/b/a_fold"/>
</dbReference>
<keyword evidence="2 8" id="KW-0963">Cytoplasm</keyword>
<evidence type="ECO:0000256" key="1">
    <source>
        <dbReference type="ARBA" id="ARBA00004496"/>
    </source>
</evidence>
<dbReference type="GO" id="GO:0032267">
    <property type="term" value="F:tRNA(Ile)-lysidine synthase activity"/>
    <property type="evidence" value="ECO:0007669"/>
    <property type="project" value="UniProtKB-EC"/>
</dbReference>
<dbReference type="SUPFAM" id="SSF56037">
    <property type="entry name" value="PheT/TilS domain"/>
    <property type="match status" value="1"/>
</dbReference>
<protein>
    <recommendedName>
        <fullName evidence="8">tRNA(Ile)-lysidine synthase</fullName>
        <ecNumber evidence="8">6.3.4.19</ecNumber>
    </recommendedName>
    <alternativeName>
        <fullName evidence="8">tRNA(Ile)-2-lysyl-cytidine synthase</fullName>
    </alternativeName>
    <alternativeName>
        <fullName evidence="8">tRNA(Ile)-lysidine synthetase</fullName>
    </alternativeName>
</protein>
<comment type="catalytic activity">
    <reaction evidence="7 8">
        <text>cytidine(34) in tRNA(Ile2) + L-lysine + ATP = lysidine(34) in tRNA(Ile2) + AMP + diphosphate + H(+)</text>
        <dbReference type="Rhea" id="RHEA:43744"/>
        <dbReference type="Rhea" id="RHEA-COMP:10625"/>
        <dbReference type="Rhea" id="RHEA-COMP:10670"/>
        <dbReference type="ChEBI" id="CHEBI:15378"/>
        <dbReference type="ChEBI" id="CHEBI:30616"/>
        <dbReference type="ChEBI" id="CHEBI:32551"/>
        <dbReference type="ChEBI" id="CHEBI:33019"/>
        <dbReference type="ChEBI" id="CHEBI:82748"/>
        <dbReference type="ChEBI" id="CHEBI:83665"/>
        <dbReference type="ChEBI" id="CHEBI:456215"/>
        <dbReference type="EC" id="6.3.4.19"/>
    </reaction>
</comment>
<evidence type="ECO:0000256" key="8">
    <source>
        <dbReference type="HAMAP-Rule" id="MF_01161"/>
    </source>
</evidence>
<sequence>MEIMEELVKRVRDAAAEYGLWRAGDTILTALSGGPDSMALLHILQQLAEAEQLTLAAAHVNHGFRIEESAREAAVVAQWCAIIGIPLKFGELALPDYIERTGMNAQAAAREHRYAFLHEAAAACGAQRIALGHHADDQSETVMMRIIRGTSPGGLSGMPVSRTEKNVELIRPLLRINKSELLSYCDRHQLPYSTDSSNFKRNYFRNKVRLDVIPYLEKLNPKLPESLLRLADMARSDDDYIEQQAVVLFKERVRLEAGRAVMNRSALTDIHVALQRRMIKLILNYLIQEKDAITYERIEAIREAAKHGSISGESMDAGGGIRFSIDYGTLLWQQAKDSNSFGPYEYELAEHAGRLLIAQTRMEWIVDTLNIPGKDWPTRPVSRYEAWFDSEALAYPLFVRNRRPGDYMEVLGLNGTKKVQDMFVDAKWPRSKRDTAPILCDANGRILWIPGLRRSVHALVGKTSKVLRMRVTCLSE</sequence>
<reference evidence="10" key="1">
    <citation type="submission" date="2020-12" db="EMBL/GenBank/DDBJ databases">
        <authorList>
            <person name="Huq M.A."/>
        </authorList>
    </citation>
    <scope>NUCLEOTIDE SEQUENCE</scope>
    <source>
        <strain evidence="10">MAHUQ-46</strain>
    </source>
</reference>
<dbReference type="Gene3D" id="3.40.50.620">
    <property type="entry name" value="HUPs"/>
    <property type="match status" value="1"/>
</dbReference>
<dbReference type="HAMAP" id="MF_01161">
    <property type="entry name" value="tRNA_Ile_lys_synt"/>
    <property type="match status" value="1"/>
</dbReference>
<keyword evidence="11" id="KW-1185">Reference proteome</keyword>
<keyword evidence="4 8" id="KW-0819">tRNA processing</keyword>
<comment type="caution">
    <text evidence="10">The sequence shown here is derived from an EMBL/GenBank/DDBJ whole genome shotgun (WGS) entry which is preliminary data.</text>
</comment>
<dbReference type="PANTHER" id="PTHR43033:SF1">
    <property type="entry name" value="TRNA(ILE)-LYSIDINE SYNTHASE-RELATED"/>
    <property type="match status" value="1"/>
</dbReference>
<feature type="binding site" evidence="8">
    <location>
        <begin position="32"/>
        <end position="37"/>
    </location>
    <ligand>
        <name>ATP</name>
        <dbReference type="ChEBI" id="CHEBI:30616"/>
    </ligand>
</feature>
<organism evidence="10 11">
    <name type="scientific">Paenibacillus roseus</name>
    <dbReference type="NCBI Taxonomy" id="2798579"/>
    <lineage>
        <taxon>Bacteria</taxon>
        <taxon>Bacillati</taxon>
        <taxon>Bacillota</taxon>
        <taxon>Bacilli</taxon>
        <taxon>Bacillales</taxon>
        <taxon>Paenibacillaceae</taxon>
        <taxon>Paenibacillus</taxon>
    </lineage>
</organism>
<comment type="domain">
    <text evidence="8">The N-terminal region contains the highly conserved SGGXDS motif, predicted to be a P-loop motif involved in ATP binding.</text>
</comment>
<dbReference type="InterPro" id="IPR012094">
    <property type="entry name" value="tRNA_Ile_lys_synt"/>
</dbReference>
<dbReference type="NCBIfam" id="TIGR02433">
    <property type="entry name" value="lysidine_TilS_C"/>
    <property type="match status" value="1"/>
</dbReference>
<dbReference type="SMART" id="SM00977">
    <property type="entry name" value="TilS_C"/>
    <property type="match status" value="1"/>
</dbReference>
<evidence type="ECO:0000256" key="4">
    <source>
        <dbReference type="ARBA" id="ARBA00022694"/>
    </source>
</evidence>
<dbReference type="InterPro" id="IPR012796">
    <property type="entry name" value="Lysidine-tRNA-synth_C"/>
</dbReference>
<evidence type="ECO:0000259" key="9">
    <source>
        <dbReference type="SMART" id="SM00977"/>
    </source>
</evidence>
<dbReference type="InterPro" id="IPR011063">
    <property type="entry name" value="TilS/TtcA_N"/>
</dbReference>
<dbReference type="SUPFAM" id="SSF82829">
    <property type="entry name" value="MesJ substrate recognition domain-like"/>
    <property type="match status" value="1"/>
</dbReference>
<dbReference type="GO" id="GO:0005737">
    <property type="term" value="C:cytoplasm"/>
    <property type="evidence" value="ECO:0007669"/>
    <property type="project" value="UniProtKB-SubCell"/>
</dbReference>
<evidence type="ECO:0000256" key="5">
    <source>
        <dbReference type="ARBA" id="ARBA00022741"/>
    </source>
</evidence>
<comment type="function">
    <text evidence="8">Ligates lysine onto the cytidine present at position 34 of the AUA codon-specific tRNA(Ile) that contains the anticodon CAU, in an ATP-dependent manner. Cytidine is converted to lysidine, thus changing the amino acid specificity of the tRNA from methionine to isoleucine.</text>
</comment>
<feature type="domain" description="Lysidine-tRNA(Ile) synthetase C-terminal" evidence="9">
    <location>
        <begin position="397"/>
        <end position="471"/>
    </location>
</feature>
<comment type="similarity">
    <text evidence="8">Belongs to the tRNA(Ile)-lysidine synthase family.</text>
</comment>
<accession>A0A934J0W3</accession>
<dbReference type="InterPro" id="IPR012795">
    <property type="entry name" value="tRNA_Ile_lys_synt_N"/>
</dbReference>
<dbReference type="CDD" id="cd01992">
    <property type="entry name" value="TilS_N"/>
    <property type="match status" value="1"/>
</dbReference>
<keyword evidence="3 8" id="KW-0436">Ligase</keyword>
<comment type="subcellular location">
    <subcellularLocation>
        <location evidence="1 8">Cytoplasm</location>
    </subcellularLocation>
</comment>
<dbReference type="Pfam" id="PF01171">
    <property type="entry name" value="ATP_bind_3"/>
    <property type="match status" value="1"/>
</dbReference>
<dbReference type="Proteomes" id="UP000640274">
    <property type="component" value="Unassembled WGS sequence"/>
</dbReference>
<dbReference type="NCBIfam" id="TIGR02432">
    <property type="entry name" value="lysidine_TilS_N"/>
    <property type="match status" value="1"/>
</dbReference>
<evidence type="ECO:0000256" key="7">
    <source>
        <dbReference type="ARBA" id="ARBA00048539"/>
    </source>
</evidence>
<dbReference type="Gene3D" id="1.20.59.20">
    <property type="match status" value="1"/>
</dbReference>
<evidence type="ECO:0000256" key="6">
    <source>
        <dbReference type="ARBA" id="ARBA00022840"/>
    </source>
</evidence>
<gene>
    <name evidence="8 10" type="primary">tilS</name>
    <name evidence="10" type="ORF">JFN88_08050</name>
</gene>
<evidence type="ECO:0000256" key="3">
    <source>
        <dbReference type="ARBA" id="ARBA00022598"/>
    </source>
</evidence>
<dbReference type="EC" id="6.3.4.19" evidence="8"/>
<dbReference type="SUPFAM" id="SSF52402">
    <property type="entry name" value="Adenine nucleotide alpha hydrolases-like"/>
    <property type="match status" value="1"/>
</dbReference>
<dbReference type="AlphaFoldDB" id="A0A934J0W3"/>
<proteinExistence type="inferred from homology"/>
<dbReference type="GO" id="GO:0005524">
    <property type="term" value="F:ATP binding"/>
    <property type="evidence" value="ECO:0007669"/>
    <property type="project" value="UniProtKB-UniRule"/>
</dbReference>
<evidence type="ECO:0000313" key="11">
    <source>
        <dbReference type="Proteomes" id="UP000640274"/>
    </source>
</evidence>
<evidence type="ECO:0000256" key="2">
    <source>
        <dbReference type="ARBA" id="ARBA00022490"/>
    </source>
</evidence>
<keyword evidence="5 8" id="KW-0547">Nucleotide-binding</keyword>
<dbReference type="GO" id="GO:0006400">
    <property type="term" value="P:tRNA modification"/>
    <property type="evidence" value="ECO:0007669"/>
    <property type="project" value="UniProtKB-UniRule"/>
</dbReference>
<name>A0A934J0W3_9BACL</name>
<dbReference type="PANTHER" id="PTHR43033">
    <property type="entry name" value="TRNA(ILE)-LYSIDINE SYNTHASE-RELATED"/>
    <property type="match status" value="1"/>
</dbReference>
<dbReference type="EMBL" id="JAELUP010000023">
    <property type="protein sequence ID" value="MBJ6361259.1"/>
    <property type="molecule type" value="Genomic_DNA"/>
</dbReference>
<dbReference type="Pfam" id="PF11734">
    <property type="entry name" value="TilS_C"/>
    <property type="match status" value="1"/>
</dbReference>
<evidence type="ECO:0000313" key="10">
    <source>
        <dbReference type="EMBL" id="MBJ6361259.1"/>
    </source>
</evidence>